<reference evidence="4" key="1">
    <citation type="submission" date="2016-10" db="EMBL/GenBank/DDBJ databases">
        <authorList>
            <person name="Varghese N."/>
            <person name="Submissions S."/>
        </authorList>
    </citation>
    <scope>NUCLEOTIDE SEQUENCE [LARGE SCALE GENOMIC DNA]</scope>
    <source>
        <strain evidence="4">DSM 28453</strain>
    </source>
</reference>
<dbReference type="GO" id="GO:0005524">
    <property type="term" value="F:ATP binding"/>
    <property type="evidence" value="ECO:0007669"/>
    <property type="project" value="InterPro"/>
</dbReference>
<dbReference type="InterPro" id="IPR011335">
    <property type="entry name" value="Restrct_endonuc-II-like"/>
</dbReference>
<dbReference type="GO" id="GO:0016787">
    <property type="term" value="F:hydrolase activity"/>
    <property type="evidence" value="ECO:0007669"/>
    <property type="project" value="InterPro"/>
</dbReference>
<dbReference type="GO" id="GO:0004519">
    <property type="term" value="F:endonuclease activity"/>
    <property type="evidence" value="ECO:0007669"/>
    <property type="project" value="InterPro"/>
</dbReference>
<evidence type="ECO:0000259" key="1">
    <source>
        <dbReference type="PROSITE" id="PS51192"/>
    </source>
</evidence>
<dbReference type="Pfam" id="PF04471">
    <property type="entry name" value="Mrr_cat"/>
    <property type="match status" value="1"/>
</dbReference>
<dbReference type="PROSITE" id="PS51194">
    <property type="entry name" value="HELICASE_CTER"/>
    <property type="match status" value="1"/>
</dbReference>
<dbReference type="SMART" id="SM00487">
    <property type="entry name" value="DEXDc"/>
    <property type="match status" value="1"/>
</dbReference>
<keyword evidence="3" id="KW-0547">Nucleotide-binding</keyword>
<organism evidence="3 4">
    <name type="scientific">Shimia haliotis</name>
    <dbReference type="NCBI Taxonomy" id="1280847"/>
    <lineage>
        <taxon>Bacteria</taxon>
        <taxon>Pseudomonadati</taxon>
        <taxon>Pseudomonadota</taxon>
        <taxon>Alphaproteobacteria</taxon>
        <taxon>Rhodobacterales</taxon>
        <taxon>Roseobacteraceae</taxon>
    </lineage>
</organism>
<dbReference type="Pfam" id="PF00271">
    <property type="entry name" value="Helicase_C"/>
    <property type="match status" value="1"/>
</dbReference>
<evidence type="ECO:0000259" key="2">
    <source>
        <dbReference type="PROSITE" id="PS51194"/>
    </source>
</evidence>
<dbReference type="CDD" id="cd18799">
    <property type="entry name" value="SF2_C_EcoAI-like"/>
    <property type="match status" value="1"/>
</dbReference>
<dbReference type="PANTHER" id="PTHR47396:SF1">
    <property type="entry name" value="ATP-DEPENDENT HELICASE IRC3-RELATED"/>
    <property type="match status" value="1"/>
</dbReference>
<dbReference type="Gene3D" id="3.40.50.300">
    <property type="entry name" value="P-loop containing nucleotide triphosphate hydrolases"/>
    <property type="match status" value="2"/>
</dbReference>
<dbReference type="SUPFAM" id="SSF52980">
    <property type="entry name" value="Restriction endonuclease-like"/>
    <property type="match status" value="1"/>
</dbReference>
<dbReference type="AlphaFoldDB" id="A0A1I4CH02"/>
<feature type="domain" description="Helicase ATP-binding" evidence="1">
    <location>
        <begin position="151"/>
        <end position="305"/>
    </location>
</feature>
<dbReference type="PANTHER" id="PTHR47396">
    <property type="entry name" value="TYPE I RESTRICTION ENZYME ECOKI R PROTEIN"/>
    <property type="match status" value="1"/>
</dbReference>
<keyword evidence="3" id="KW-0347">Helicase</keyword>
<dbReference type="Proteomes" id="UP000198851">
    <property type="component" value="Unassembled WGS sequence"/>
</dbReference>
<feature type="domain" description="Helicase C-terminal" evidence="2">
    <location>
        <begin position="360"/>
        <end position="511"/>
    </location>
</feature>
<dbReference type="GO" id="GO:0004386">
    <property type="term" value="F:helicase activity"/>
    <property type="evidence" value="ECO:0007669"/>
    <property type="project" value="UniProtKB-KW"/>
</dbReference>
<dbReference type="OrthoDB" id="9803459at2"/>
<dbReference type="GO" id="GO:0009307">
    <property type="term" value="P:DNA restriction-modification system"/>
    <property type="evidence" value="ECO:0007669"/>
    <property type="project" value="InterPro"/>
</dbReference>
<gene>
    <name evidence="3" type="ORF">SAMN04488036_102210</name>
</gene>
<accession>A0A1I4CH02</accession>
<dbReference type="Gene3D" id="3.40.1350.10">
    <property type="match status" value="1"/>
</dbReference>
<evidence type="ECO:0000313" key="4">
    <source>
        <dbReference type="Proteomes" id="UP000198851"/>
    </source>
</evidence>
<dbReference type="RefSeq" id="WP_093321867.1">
    <property type="nucleotide sequence ID" value="NZ_FOSZ01000002.1"/>
</dbReference>
<keyword evidence="4" id="KW-1185">Reference proteome</keyword>
<dbReference type="STRING" id="1280847.SAMN04488036_102210"/>
<dbReference type="InterPro" id="IPR027417">
    <property type="entry name" value="P-loop_NTPase"/>
</dbReference>
<dbReference type="Pfam" id="PF04851">
    <property type="entry name" value="ResIII"/>
    <property type="match status" value="1"/>
</dbReference>
<protein>
    <submittedName>
        <fullName evidence="3">Helicase conserved C-terminal domain-containing protein</fullName>
    </submittedName>
</protein>
<dbReference type="SUPFAM" id="SSF52540">
    <property type="entry name" value="P-loop containing nucleoside triphosphate hydrolases"/>
    <property type="match status" value="1"/>
</dbReference>
<keyword evidence="3" id="KW-0378">Hydrolase</keyword>
<dbReference type="InterPro" id="IPR007560">
    <property type="entry name" value="Restrct_endonuc_IV_Mrr"/>
</dbReference>
<dbReference type="SMART" id="SM00490">
    <property type="entry name" value="HELICc"/>
    <property type="match status" value="1"/>
</dbReference>
<dbReference type="EMBL" id="FOSZ01000002">
    <property type="protein sequence ID" value="SFK79251.1"/>
    <property type="molecule type" value="Genomic_DNA"/>
</dbReference>
<dbReference type="PROSITE" id="PS51192">
    <property type="entry name" value="HELICASE_ATP_BIND_1"/>
    <property type="match status" value="1"/>
</dbReference>
<dbReference type="InterPro" id="IPR006935">
    <property type="entry name" value="Helicase/UvrB_N"/>
</dbReference>
<dbReference type="InterPro" id="IPR014001">
    <property type="entry name" value="Helicase_ATP-bd"/>
</dbReference>
<dbReference type="GO" id="GO:0003677">
    <property type="term" value="F:DNA binding"/>
    <property type="evidence" value="ECO:0007669"/>
    <property type="project" value="InterPro"/>
</dbReference>
<dbReference type="InterPro" id="IPR001650">
    <property type="entry name" value="Helicase_C-like"/>
</dbReference>
<evidence type="ECO:0000313" key="3">
    <source>
        <dbReference type="EMBL" id="SFK79251.1"/>
    </source>
</evidence>
<dbReference type="InterPro" id="IPR050742">
    <property type="entry name" value="Helicase_Restrict-Modif_Enz"/>
</dbReference>
<name>A0A1I4CH02_9RHOB</name>
<dbReference type="GO" id="GO:0005829">
    <property type="term" value="C:cytosol"/>
    <property type="evidence" value="ECO:0007669"/>
    <property type="project" value="TreeGrafter"/>
</dbReference>
<sequence>MTHFLDDRRLLRGPWQAFERDVARILMHAGFDDVRVVGGSGDKGADVVGVKNGEIWVVQCKHTTTAPPTKHAVQEVVDAGTYYGANRMLLATSRAVGGGVLAEIERFRRIGINVELLDPARLAHLAQEVPEYAKSRRDLRPYQQEAVDRFREGLTDTGRAQVVLATGLGKTVVMAEVVADLYRDGLIRENRVLVLADKRELIRQLQFGFWHQLPKWVPTHMLSGDETPSFYDGITFATVQSIIGRVDDLPNFGLVLVDEAHHIGSASFRRALAALEPPMVGGATATPWRGDGFDIDELLGKPLVRLGISDGLRQKYLCEVDYRLLADNVDWEFVQEISSHNYSLNQLNKKLLMPTRDDEAARHIVEAFRSEKRRGGIVFSPTVDHAESFAGTLRGYGLRAESISSRQEARERDRLMAMFRRGDIDVLSSVDLFNEGVDVPDVDLIVFMRATHSRRIFVQQLGRGLRLSHGKDKVIVMDFVTDLRRVAEVIELEKAAAGPIERLPLGHNLINFRDASAGNFMLEWMKDQADLILREGDAQLEVPKFEFPSAPQPGGVQ</sequence>
<dbReference type="InterPro" id="IPR011856">
    <property type="entry name" value="tRNA_endonuc-like_dom_sf"/>
</dbReference>
<proteinExistence type="predicted"/>
<keyword evidence="3" id="KW-0067">ATP-binding</keyword>